<name>A0A2N0ZMB8_9BACI</name>
<sequence>MAERLGKQDFIDRVRRNVIGEWHINQSPLSLKKLASLMRCTETNIYVRSRDKQIIEALNKSDIHLTDVNNLKSFVYQAKKL</sequence>
<dbReference type="EMBL" id="PISD01000006">
    <property type="protein sequence ID" value="PKG30659.1"/>
    <property type="molecule type" value="Genomic_DNA"/>
</dbReference>
<dbReference type="Proteomes" id="UP000233343">
    <property type="component" value="Unassembled WGS sequence"/>
</dbReference>
<protein>
    <submittedName>
        <fullName evidence="1">Uncharacterized protein</fullName>
    </submittedName>
</protein>
<evidence type="ECO:0000313" key="1">
    <source>
        <dbReference type="EMBL" id="PKG30659.1"/>
    </source>
</evidence>
<organism evidence="1 2">
    <name type="scientific">Cytobacillus horneckiae</name>
    <dbReference type="NCBI Taxonomy" id="549687"/>
    <lineage>
        <taxon>Bacteria</taxon>
        <taxon>Bacillati</taxon>
        <taxon>Bacillota</taxon>
        <taxon>Bacilli</taxon>
        <taxon>Bacillales</taxon>
        <taxon>Bacillaceae</taxon>
        <taxon>Cytobacillus</taxon>
    </lineage>
</organism>
<comment type="caution">
    <text evidence="1">The sequence shown here is derived from an EMBL/GenBank/DDBJ whole genome shotgun (WGS) entry which is preliminary data.</text>
</comment>
<keyword evidence="2" id="KW-1185">Reference proteome</keyword>
<proteinExistence type="predicted"/>
<evidence type="ECO:0000313" key="2">
    <source>
        <dbReference type="Proteomes" id="UP000233343"/>
    </source>
</evidence>
<dbReference type="RefSeq" id="WP_066191322.1">
    <property type="nucleotide sequence ID" value="NZ_JARMMB010000002.1"/>
</dbReference>
<reference evidence="1 2" key="1">
    <citation type="journal article" date="2010" name="Int. J. Syst. Evol. Microbiol.">
        <title>Bacillus horneckiae sp. nov., isolated from a spacecraft-assembly clean room.</title>
        <authorList>
            <person name="Vaishampayan P."/>
            <person name="Probst A."/>
            <person name="Krishnamurthi S."/>
            <person name="Ghosh S."/>
            <person name="Osman S."/>
            <person name="McDowall A."/>
            <person name="Ruckmani A."/>
            <person name="Mayilraj S."/>
            <person name="Venkateswaran K."/>
        </authorList>
    </citation>
    <scope>NUCLEOTIDE SEQUENCE [LARGE SCALE GENOMIC DNA]</scope>
    <source>
        <strain evidence="2">1PO1SC</strain>
    </source>
</reference>
<accession>A0A2N0ZMB8</accession>
<dbReference type="AlphaFoldDB" id="A0A2N0ZMB8"/>
<gene>
    <name evidence="1" type="ORF">CWS20_01870</name>
</gene>